<proteinExistence type="predicted"/>
<keyword evidence="2" id="KW-1185">Reference proteome</keyword>
<comment type="caution">
    <text evidence="1">The sequence shown here is derived from an EMBL/GenBank/DDBJ whole genome shotgun (WGS) entry which is preliminary data.</text>
</comment>
<gene>
    <name evidence="1" type="ORF">TNCV_4396611</name>
</gene>
<evidence type="ECO:0000313" key="1">
    <source>
        <dbReference type="EMBL" id="GFY28329.1"/>
    </source>
</evidence>
<evidence type="ECO:0000313" key="2">
    <source>
        <dbReference type="Proteomes" id="UP000887159"/>
    </source>
</evidence>
<reference evidence="1" key="1">
    <citation type="submission" date="2020-08" db="EMBL/GenBank/DDBJ databases">
        <title>Multicomponent nature underlies the extraordinary mechanical properties of spider dragline silk.</title>
        <authorList>
            <person name="Kono N."/>
            <person name="Nakamura H."/>
            <person name="Mori M."/>
            <person name="Yoshida Y."/>
            <person name="Ohtoshi R."/>
            <person name="Malay A.D."/>
            <person name="Moran D.A.P."/>
            <person name="Tomita M."/>
            <person name="Numata K."/>
            <person name="Arakawa K."/>
        </authorList>
    </citation>
    <scope>NUCLEOTIDE SEQUENCE</scope>
</reference>
<name>A0A8X6W546_TRICX</name>
<dbReference type="Proteomes" id="UP000887159">
    <property type="component" value="Unassembled WGS sequence"/>
</dbReference>
<protein>
    <submittedName>
        <fullName evidence="1">Uncharacterized protein</fullName>
    </submittedName>
</protein>
<dbReference type="AlphaFoldDB" id="A0A8X6W546"/>
<sequence length="85" mass="9833">MRLFWPVLCADANRTRVWHLKYAVGSFMPKTPVQHLFSQLSPGGQGMSPYYVHALYTKPYNLGLAYWVHRAWMKVPFPLKASCSM</sequence>
<organism evidence="1 2">
    <name type="scientific">Trichonephila clavipes</name>
    <name type="common">Golden silk orbweaver</name>
    <name type="synonym">Nephila clavipes</name>
    <dbReference type="NCBI Taxonomy" id="2585209"/>
    <lineage>
        <taxon>Eukaryota</taxon>
        <taxon>Metazoa</taxon>
        <taxon>Ecdysozoa</taxon>
        <taxon>Arthropoda</taxon>
        <taxon>Chelicerata</taxon>
        <taxon>Arachnida</taxon>
        <taxon>Araneae</taxon>
        <taxon>Araneomorphae</taxon>
        <taxon>Entelegynae</taxon>
        <taxon>Araneoidea</taxon>
        <taxon>Nephilidae</taxon>
        <taxon>Trichonephila</taxon>
    </lineage>
</organism>
<dbReference type="EMBL" id="BMAU01021383">
    <property type="protein sequence ID" value="GFY28329.1"/>
    <property type="molecule type" value="Genomic_DNA"/>
</dbReference>
<accession>A0A8X6W546</accession>